<organism evidence="1 2">
    <name type="scientific">Microbotryum intermedium</name>
    <dbReference type="NCBI Taxonomy" id="269621"/>
    <lineage>
        <taxon>Eukaryota</taxon>
        <taxon>Fungi</taxon>
        <taxon>Dikarya</taxon>
        <taxon>Basidiomycota</taxon>
        <taxon>Pucciniomycotina</taxon>
        <taxon>Microbotryomycetes</taxon>
        <taxon>Microbotryales</taxon>
        <taxon>Microbotryaceae</taxon>
        <taxon>Microbotryum</taxon>
    </lineage>
</organism>
<dbReference type="STRING" id="269621.A0A238FR53"/>
<evidence type="ECO:0000313" key="2">
    <source>
        <dbReference type="Proteomes" id="UP000198372"/>
    </source>
</evidence>
<dbReference type="Pfam" id="PF11654">
    <property type="entry name" value="NCE101"/>
    <property type="match status" value="1"/>
</dbReference>
<dbReference type="EMBL" id="FMSP01000020">
    <property type="protein sequence ID" value="SCV74354.1"/>
    <property type="molecule type" value="Genomic_DNA"/>
</dbReference>
<dbReference type="OrthoDB" id="2533088at2759"/>
<gene>
    <name evidence="1" type="ORF">BQ2448_6786</name>
</gene>
<dbReference type="PANTHER" id="PTHR28011:SF1">
    <property type="entry name" value="NON-CLASSICAL EXPORT PROTEIN 1"/>
    <property type="match status" value="1"/>
</dbReference>
<dbReference type="GO" id="GO:0009306">
    <property type="term" value="P:protein secretion"/>
    <property type="evidence" value="ECO:0007669"/>
    <property type="project" value="InterPro"/>
</dbReference>
<keyword evidence="2" id="KW-1185">Reference proteome</keyword>
<proteinExistence type="predicted"/>
<dbReference type="Proteomes" id="UP000198372">
    <property type="component" value="Unassembled WGS sequence"/>
</dbReference>
<reference evidence="2" key="1">
    <citation type="submission" date="2016-09" db="EMBL/GenBank/DDBJ databases">
        <authorList>
            <person name="Jeantristanb JTB J.-T."/>
            <person name="Ricardo R."/>
        </authorList>
    </citation>
    <scope>NUCLEOTIDE SEQUENCE [LARGE SCALE GENOMIC DNA]</scope>
</reference>
<evidence type="ECO:0000313" key="1">
    <source>
        <dbReference type="EMBL" id="SCV74354.1"/>
    </source>
</evidence>
<accession>A0A238FR53</accession>
<sequence>MYLVSKTIDPFLGIFSGVWAYYVYESRLERPSEHSLLSLLRWKAGEIKERWNTAAVAGDVDEQGWKKLDEEVQKLQATQQGTAKR</sequence>
<dbReference type="AlphaFoldDB" id="A0A238FR53"/>
<name>A0A238FR53_9BASI</name>
<dbReference type="PANTHER" id="PTHR28011">
    <property type="entry name" value="NON-CLASSICAL EXPORT PROTEIN 1"/>
    <property type="match status" value="1"/>
</dbReference>
<dbReference type="InterPro" id="IPR024242">
    <property type="entry name" value="NCE101"/>
</dbReference>
<protein>
    <submittedName>
        <fullName evidence="1">BQ2448_6786 protein</fullName>
    </submittedName>
</protein>